<dbReference type="Proteomes" id="UP000782610">
    <property type="component" value="Unassembled WGS sequence"/>
</dbReference>
<dbReference type="SUPFAM" id="SSF53383">
    <property type="entry name" value="PLP-dependent transferases"/>
    <property type="match status" value="1"/>
</dbReference>
<comment type="cofactor">
    <cofactor evidence="1 7">
        <name>pyridoxal 5'-phosphate</name>
        <dbReference type="ChEBI" id="CHEBI:597326"/>
    </cofactor>
</comment>
<keyword evidence="4 9" id="KW-0456">Lyase</keyword>
<evidence type="ECO:0000256" key="2">
    <source>
        <dbReference type="ARBA" id="ARBA00009077"/>
    </source>
</evidence>
<dbReference type="Gene3D" id="3.40.640.10">
    <property type="entry name" value="Type I PLP-dependent aspartate aminotransferase-like (Major domain)"/>
    <property type="match status" value="1"/>
</dbReference>
<comment type="similarity">
    <text evidence="2 7">Belongs to the trans-sulfuration enzymes family.</text>
</comment>
<evidence type="ECO:0000313" key="10">
    <source>
        <dbReference type="Proteomes" id="UP000782610"/>
    </source>
</evidence>
<evidence type="ECO:0000256" key="7">
    <source>
        <dbReference type="RuleBase" id="RU362118"/>
    </source>
</evidence>
<protein>
    <submittedName>
        <fullName evidence="9">Cystathionine beta-lyase</fullName>
        <ecNumber evidence="9">4.4.1.8</ecNumber>
    </submittedName>
</protein>
<gene>
    <name evidence="9" type="primary">metC</name>
    <name evidence="9" type="ORF">HY834_14590</name>
</gene>
<comment type="catalytic activity">
    <reaction evidence="5">
        <text>L,L-cystathionine + H2O = L-homocysteine + pyruvate + NH4(+)</text>
        <dbReference type="Rhea" id="RHEA:13965"/>
        <dbReference type="ChEBI" id="CHEBI:15361"/>
        <dbReference type="ChEBI" id="CHEBI:15377"/>
        <dbReference type="ChEBI" id="CHEBI:28938"/>
        <dbReference type="ChEBI" id="CHEBI:58161"/>
        <dbReference type="ChEBI" id="CHEBI:58199"/>
    </reaction>
</comment>
<dbReference type="InterPro" id="IPR000277">
    <property type="entry name" value="Cys/Met-Metab_PyrdxlP-dep_enz"/>
</dbReference>
<dbReference type="PIRSF" id="PIRSF001434">
    <property type="entry name" value="CGS"/>
    <property type="match status" value="1"/>
</dbReference>
<proteinExistence type="inferred from homology"/>
<evidence type="ECO:0000256" key="4">
    <source>
        <dbReference type="ARBA" id="ARBA00023239"/>
    </source>
</evidence>
<dbReference type="Gene3D" id="3.90.1150.10">
    <property type="entry name" value="Aspartate Aminotransferase, domain 1"/>
    <property type="match status" value="1"/>
</dbReference>
<dbReference type="InterPro" id="IPR006233">
    <property type="entry name" value="Cys_b_lyase_bac"/>
</dbReference>
<evidence type="ECO:0000256" key="8">
    <source>
        <dbReference type="SAM" id="MobiDB-lite"/>
    </source>
</evidence>
<dbReference type="GO" id="GO:0019346">
    <property type="term" value="P:transsulfuration"/>
    <property type="evidence" value="ECO:0007669"/>
    <property type="project" value="InterPro"/>
</dbReference>
<dbReference type="EC" id="4.4.1.8" evidence="9"/>
<feature type="region of interest" description="Disordered" evidence="8">
    <location>
        <begin position="1"/>
        <end position="25"/>
    </location>
</feature>
<dbReference type="EMBL" id="JACRAF010000040">
    <property type="protein sequence ID" value="MBI4922969.1"/>
    <property type="molecule type" value="Genomic_DNA"/>
</dbReference>
<evidence type="ECO:0000256" key="3">
    <source>
        <dbReference type="ARBA" id="ARBA00022898"/>
    </source>
</evidence>
<dbReference type="InterPro" id="IPR015421">
    <property type="entry name" value="PyrdxlP-dep_Trfase_major"/>
</dbReference>
<dbReference type="GO" id="GO:0047804">
    <property type="term" value="F:cysteine-S-conjugate beta-lyase activity"/>
    <property type="evidence" value="ECO:0007669"/>
    <property type="project" value="InterPro"/>
</dbReference>
<keyword evidence="3 6" id="KW-0663">Pyridoxal phosphate</keyword>
<dbReference type="FunFam" id="3.40.640.10:FF:000046">
    <property type="entry name" value="Cystathionine gamma-lyase"/>
    <property type="match status" value="1"/>
</dbReference>
<evidence type="ECO:0000256" key="1">
    <source>
        <dbReference type="ARBA" id="ARBA00001933"/>
    </source>
</evidence>
<evidence type="ECO:0000256" key="5">
    <source>
        <dbReference type="ARBA" id="ARBA00047517"/>
    </source>
</evidence>
<feature type="modified residue" description="N6-(pyridoxal phosphate)lysine" evidence="6">
    <location>
        <position position="210"/>
    </location>
</feature>
<dbReference type="Pfam" id="PF01053">
    <property type="entry name" value="Cys_Met_Meta_PP"/>
    <property type="match status" value="1"/>
</dbReference>
<dbReference type="GO" id="GO:0019450">
    <property type="term" value="P:L-cysteine catabolic process to pyruvate"/>
    <property type="evidence" value="ECO:0007669"/>
    <property type="project" value="TreeGrafter"/>
</dbReference>
<sequence>MAENDGKKGQQGPETILTHTGRHPERHFGFVNTPVYRGSTVVFPTLDALESTEPRFDYGRTGNPSSAAVEECISALEGAAGTVLAPSGLSAIALALLTVLSAGDEVLVTDSAYQPTRRVSDGVLARMGVAVRYYDPRIGAGIAARITDKTKAIFVESPASLTFEVQDLPAIAAIANARDIAVIVDNSWATPLYYHPLAMGADIVIHAGTKMFVGHSDAMFGTASANEKWFKALKDTHVRLGLCASPDDCFLAARGLRTLALRMKEHSARSTEIAGWLEGQAGVRRVIHPALPSHPDHALFRRDFTGAGSVFSVLLEPKPRAALAAMVDGLGLFGMGWSWGGYESLCLPIHPEKIRTAVKWQEPGPMLRLHIGLEDVDDLKADLAAALQRYCAA</sequence>
<dbReference type="AlphaFoldDB" id="A0A933NXI1"/>
<evidence type="ECO:0000313" key="9">
    <source>
        <dbReference type="EMBL" id="MBI4922969.1"/>
    </source>
</evidence>
<dbReference type="InterPro" id="IPR015422">
    <property type="entry name" value="PyrdxlP-dep_Trfase_small"/>
</dbReference>
<reference evidence="9" key="1">
    <citation type="submission" date="2020-07" db="EMBL/GenBank/DDBJ databases">
        <title>Huge and variable diversity of episymbiotic CPR bacteria and DPANN archaea in groundwater ecosystems.</title>
        <authorList>
            <person name="He C.Y."/>
            <person name="Keren R."/>
            <person name="Whittaker M."/>
            <person name="Farag I.F."/>
            <person name="Doudna J."/>
            <person name="Cate J.H.D."/>
            <person name="Banfield J.F."/>
        </authorList>
    </citation>
    <scope>NUCLEOTIDE SEQUENCE</scope>
    <source>
        <strain evidence="9">NC_groundwater_1586_Pr3_B-0.1um_66_15</strain>
    </source>
</reference>
<evidence type="ECO:0000256" key="6">
    <source>
        <dbReference type="PIRSR" id="PIRSR001434-2"/>
    </source>
</evidence>
<dbReference type="InterPro" id="IPR015424">
    <property type="entry name" value="PyrdxlP-dep_Trfase"/>
</dbReference>
<dbReference type="PANTHER" id="PTHR43500">
    <property type="entry name" value="CYSTATHIONINE BETA-LYASE-RELATED"/>
    <property type="match status" value="1"/>
</dbReference>
<dbReference type="NCBIfam" id="TIGR01324">
    <property type="entry name" value="cysta_beta_ly_B"/>
    <property type="match status" value="1"/>
</dbReference>
<organism evidence="9 10">
    <name type="scientific">Devosia nanyangense</name>
    <dbReference type="NCBI Taxonomy" id="1228055"/>
    <lineage>
        <taxon>Bacteria</taxon>
        <taxon>Pseudomonadati</taxon>
        <taxon>Pseudomonadota</taxon>
        <taxon>Alphaproteobacteria</taxon>
        <taxon>Hyphomicrobiales</taxon>
        <taxon>Devosiaceae</taxon>
        <taxon>Devosia</taxon>
    </lineage>
</organism>
<accession>A0A933NXI1</accession>
<name>A0A933NXI1_9HYPH</name>
<comment type="caution">
    <text evidence="9">The sequence shown here is derived from an EMBL/GenBank/DDBJ whole genome shotgun (WGS) entry which is preliminary data.</text>
</comment>
<dbReference type="GO" id="GO:0030170">
    <property type="term" value="F:pyridoxal phosphate binding"/>
    <property type="evidence" value="ECO:0007669"/>
    <property type="project" value="InterPro"/>
</dbReference>
<dbReference type="PANTHER" id="PTHR43500:SF1">
    <property type="entry name" value="CYSTATHIONINE BETA-LYASE-RELATED"/>
    <property type="match status" value="1"/>
</dbReference>